<evidence type="ECO:0000313" key="5">
    <source>
        <dbReference type="EMBL" id="MDG3003192.1"/>
    </source>
</evidence>
<evidence type="ECO:0000256" key="3">
    <source>
        <dbReference type="ARBA" id="ARBA00022842"/>
    </source>
</evidence>
<dbReference type="PANTHER" id="PTHR13794">
    <property type="entry name" value="ENOLASE SUPERFAMILY, MANDELATE RACEMASE"/>
    <property type="match status" value="1"/>
</dbReference>
<dbReference type="CDD" id="cd03316">
    <property type="entry name" value="MR_like"/>
    <property type="match status" value="1"/>
</dbReference>
<dbReference type="SUPFAM" id="SSF54826">
    <property type="entry name" value="Enolase N-terminal domain-like"/>
    <property type="match status" value="1"/>
</dbReference>
<dbReference type="InterPro" id="IPR013341">
    <property type="entry name" value="Mandelate_racemase_N_dom"/>
</dbReference>
<dbReference type="InterPro" id="IPR029065">
    <property type="entry name" value="Enolase_C-like"/>
</dbReference>
<evidence type="ECO:0000259" key="4">
    <source>
        <dbReference type="SMART" id="SM00922"/>
    </source>
</evidence>
<evidence type="ECO:0000313" key="6">
    <source>
        <dbReference type="Proteomes" id="UP001216907"/>
    </source>
</evidence>
<accession>A0ABT6F6H8</accession>
<evidence type="ECO:0000256" key="2">
    <source>
        <dbReference type="ARBA" id="ARBA00022723"/>
    </source>
</evidence>
<keyword evidence="2" id="KW-0479">Metal-binding</keyword>
<gene>
    <name evidence="5" type="ORF">PZE19_05390</name>
</gene>
<sequence length="358" mass="39611">MDLLRNRREFLVRVRSSDGAEGIAIPNSMHMIHTYPIFLNRVAPFFVGKDARDLEGLLWELYRHDDNYKYQGLALWVCVAAAEFAVLDLIGKVAGKSLGDLLGGTLRRDIAVYRASGNRGNSPEEEVAYLQEIVAESGAKALKFRLGGRMNKNVDSRPGRTEALIPLVRKTFGAGMTLYADSNSSYDATEAIRIGRLMEEHEYAFYEEPCQFDHLEETKAVADALRIPVAAGEQEFSEDRFLWTIANRGVDVVQPDLHYYGGFIRSMRVARMAHEAGMLCTPHMSGSGLGYLDAAHFASCIPNPVPFTEYKGSADVPISSETSSLKVEAGMIRVPSGPGFGIFVDPSFVRESRKVTTN</sequence>
<dbReference type="Pfam" id="PF02746">
    <property type="entry name" value="MR_MLE_N"/>
    <property type="match status" value="1"/>
</dbReference>
<reference evidence="5 6" key="1">
    <citation type="submission" date="2023-03" db="EMBL/GenBank/DDBJ databases">
        <title>Paludisphaera mucosa sp. nov. a novel planctomycete from northern fen.</title>
        <authorList>
            <person name="Ivanova A."/>
        </authorList>
    </citation>
    <scope>NUCLEOTIDE SEQUENCE [LARGE SCALE GENOMIC DNA]</scope>
    <source>
        <strain evidence="5 6">Pla2</strain>
    </source>
</reference>
<proteinExistence type="predicted"/>
<dbReference type="EMBL" id="JARRAG010000001">
    <property type="protein sequence ID" value="MDG3003192.1"/>
    <property type="molecule type" value="Genomic_DNA"/>
</dbReference>
<dbReference type="Gene3D" id="3.30.390.10">
    <property type="entry name" value="Enolase-like, N-terminal domain"/>
    <property type="match status" value="1"/>
</dbReference>
<dbReference type="Pfam" id="PF13378">
    <property type="entry name" value="MR_MLE_C"/>
    <property type="match status" value="1"/>
</dbReference>
<dbReference type="SUPFAM" id="SSF51604">
    <property type="entry name" value="Enolase C-terminal domain-like"/>
    <property type="match status" value="1"/>
</dbReference>
<feature type="domain" description="Mandelate racemase/muconate lactonizing enzyme C-terminal" evidence="4">
    <location>
        <begin position="123"/>
        <end position="228"/>
    </location>
</feature>
<dbReference type="Gene3D" id="3.20.20.120">
    <property type="entry name" value="Enolase-like C-terminal domain"/>
    <property type="match status" value="1"/>
</dbReference>
<dbReference type="InterPro" id="IPR013342">
    <property type="entry name" value="Mandelate_racemase_C"/>
</dbReference>
<comment type="cofactor">
    <cofactor evidence="1">
        <name>Mg(2+)</name>
        <dbReference type="ChEBI" id="CHEBI:18420"/>
    </cofactor>
</comment>
<dbReference type="InterPro" id="IPR046945">
    <property type="entry name" value="RHMD-like"/>
</dbReference>
<keyword evidence="3" id="KW-0460">Magnesium</keyword>
<comment type="caution">
    <text evidence="5">The sequence shown here is derived from an EMBL/GenBank/DDBJ whole genome shotgun (WGS) entry which is preliminary data.</text>
</comment>
<name>A0ABT6F6H8_9BACT</name>
<dbReference type="SMART" id="SM00922">
    <property type="entry name" value="MR_MLE"/>
    <property type="match status" value="1"/>
</dbReference>
<dbReference type="InterPro" id="IPR036849">
    <property type="entry name" value="Enolase-like_C_sf"/>
</dbReference>
<dbReference type="Proteomes" id="UP001216907">
    <property type="component" value="Unassembled WGS sequence"/>
</dbReference>
<dbReference type="PANTHER" id="PTHR13794:SF58">
    <property type="entry name" value="MITOCHONDRIAL ENOLASE SUPERFAMILY MEMBER 1"/>
    <property type="match status" value="1"/>
</dbReference>
<dbReference type="SFLD" id="SFLDG00179">
    <property type="entry name" value="mandelate_racemase"/>
    <property type="match status" value="1"/>
</dbReference>
<dbReference type="RefSeq" id="WP_277859547.1">
    <property type="nucleotide sequence ID" value="NZ_JARRAG010000001.1"/>
</dbReference>
<evidence type="ECO:0000256" key="1">
    <source>
        <dbReference type="ARBA" id="ARBA00001946"/>
    </source>
</evidence>
<organism evidence="5 6">
    <name type="scientific">Paludisphaera mucosa</name>
    <dbReference type="NCBI Taxonomy" id="3030827"/>
    <lineage>
        <taxon>Bacteria</taxon>
        <taxon>Pseudomonadati</taxon>
        <taxon>Planctomycetota</taxon>
        <taxon>Planctomycetia</taxon>
        <taxon>Isosphaerales</taxon>
        <taxon>Isosphaeraceae</taxon>
        <taxon>Paludisphaera</taxon>
    </lineage>
</organism>
<protein>
    <submittedName>
        <fullName evidence="5">Mandelate racemase/muconate lactonizing enzyme family protein</fullName>
    </submittedName>
</protein>
<keyword evidence="6" id="KW-1185">Reference proteome</keyword>
<dbReference type="InterPro" id="IPR029017">
    <property type="entry name" value="Enolase-like_N"/>
</dbReference>
<dbReference type="SFLD" id="SFLDS00001">
    <property type="entry name" value="Enolase"/>
    <property type="match status" value="1"/>
</dbReference>